<dbReference type="InterPro" id="IPR019522">
    <property type="entry name" value="PIK3R5/6"/>
</dbReference>
<dbReference type="GO" id="GO:0005737">
    <property type="term" value="C:cytoplasm"/>
    <property type="evidence" value="ECO:0007669"/>
    <property type="project" value="UniProtKB-SubCell"/>
</dbReference>
<dbReference type="GO" id="GO:0005886">
    <property type="term" value="C:plasma membrane"/>
    <property type="evidence" value="ECO:0007669"/>
    <property type="project" value="UniProtKB-SubCell"/>
</dbReference>
<dbReference type="PANTHER" id="PTHR15593:SF2">
    <property type="entry name" value="PHOSPHOINOSITIDE 3-KINASE REGULATORY SUBUNIT 5"/>
    <property type="match status" value="1"/>
</dbReference>
<sequence length="851" mass="95163">DMPAHTTCTEDRIYHALERCLHGLSRDAVSSRWAAGLCLNCWSLQELVSRDAGNYLILVEKILSKAKEVSRSFYTVLEACVLAFFVTVSPRPCKAPHFPPGSDLLLKAASVYHSFLTWPVPYCDIFRDLLTFISNELKAPGISFQRLVRTEQGLPVKNYQSSTVTVLLLNRSEVQSEFLSIAEKLSASEPPQHATLVMLLEHLYQANFGTRCDLDSLRHVLKSKTLEELLEIYASAADAQEVAATSSDPVLARERLQTVLRDIAGAASLPVIAGEAQPRKIHTIPIPAARCYAYSWDQDNFDILNDVLSKECSVAEPMASENEEEDEEEEEEVETDGCSPERDSLLSPILSLFTTSKDSISELTVVSRKSLKSFVSSLKDCMDSGYAEDSDESSLDMVGRPELKTEKTHHRYRHTLTNKIYKLFKSKSQLVLRRDLKDCPDTGSLSLPLRRAESLCTPQAKHRIPARSRRAHSLPQHVLSQRLPALLSPQHLSLHRRPFLSYDEDAKVSTLRVVVFGSDRISGKVARAYSNLRLKESTCPSLTRYFKLQFFYVPVKRSCLAPSAPLTHPSPSLGDPHSTNDISHYIGMLDPWYERNILGLMNLPMDVLCQSAKPEAEPQEDSQEQLPILADMILYYCRFATRPVLLQLYQTELTFIGGEKTTEVFIHSLELGHSAATRAIKASGPGSKRLGIDGDREAIPLTLQIAYSKTAISGRSHWNDVEKVCTSVNLSKACKKYEELASKTECLNLTMTEVVKRQNSKSKKSFNQISVSQIKVDKVQIIGVQSSFAVCLDQDEQKILQSVTRCEISVCYKPRDSDLFALRRSSLLPQDPSEFHSLLCLPIATFSGALL</sequence>
<name>A0A663NC51_ATHCN</name>
<dbReference type="GO" id="GO:0005944">
    <property type="term" value="C:phosphatidylinositol 3-kinase complex, class IB"/>
    <property type="evidence" value="ECO:0007669"/>
    <property type="project" value="InterPro"/>
</dbReference>
<comment type="subcellular location">
    <subcellularLocation>
        <location evidence="2">Cell membrane</location>
        <topology evidence="2">Peripheral membrane protein</topology>
    </subcellularLocation>
    <subcellularLocation>
        <location evidence="3">Cytoplasm</location>
    </subcellularLocation>
    <subcellularLocation>
        <location evidence="1">Nucleus</location>
    </subcellularLocation>
</comment>
<reference evidence="10" key="1">
    <citation type="submission" date="2025-08" db="UniProtKB">
        <authorList>
            <consortium name="Ensembl"/>
        </authorList>
    </citation>
    <scope>IDENTIFICATION</scope>
</reference>
<evidence type="ECO:0000313" key="10">
    <source>
        <dbReference type="Ensembl" id="ENSACUP00000022605.1"/>
    </source>
</evidence>
<evidence type="ECO:0000256" key="4">
    <source>
        <dbReference type="ARBA" id="ARBA00022475"/>
    </source>
</evidence>
<reference evidence="10" key="2">
    <citation type="submission" date="2025-09" db="UniProtKB">
        <authorList>
            <consortium name="Ensembl"/>
        </authorList>
    </citation>
    <scope>IDENTIFICATION</scope>
</reference>
<evidence type="ECO:0000256" key="7">
    <source>
        <dbReference type="ARBA" id="ARBA00023242"/>
    </source>
</evidence>
<dbReference type="Ensembl" id="ENSACUT00000024091.1">
    <property type="protein sequence ID" value="ENSACUP00000022605.1"/>
    <property type="gene ID" value="ENSACUG00000015085.1"/>
</dbReference>
<dbReference type="Pfam" id="PF10486">
    <property type="entry name" value="PI3K_1B_p101"/>
    <property type="match status" value="1"/>
</dbReference>
<evidence type="ECO:0000256" key="3">
    <source>
        <dbReference type="ARBA" id="ARBA00004496"/>
    </source>
</evidence>
<keyword evidence="11" id="KW-1185">Reference proteome</keyword>
<evidence type="ECO:0000256" key="8">
    <source>
        <dbReference type="ARBA" id="ARBA00040195"/>
    </source>
</evidence>
<keyword evidence="4" id="KW-1003">Cell membrane</keyword>
<evidence type="ECO:0000256" key="9">
    <source>
        <dbReference type="SAM" id="MobiDB-lite"/>
    </source>
</evidence>
<dbReference type="GO" id="GO:0005634">
    <property type="term" value="C:nucleus"/>
    <property type="evidence" value="ECO:0007669"/>
    <property type="project" value="UniProtKB-SubCell"/>
</dbReference>
<accession>A0A663NC51</accession>
<feature type="compositionally biased region" description="Acidic residues" evidence="9">
    <location>
        <begin position="321"/>
        <end position="335"/>
    </location>
</feature>
<evidence type="ECO:0000313" key="11">
    <source>
        <dbReference type="Proteomes" id="UP000472269"/>
    </source>
</evidence>
<evidence type="ECO:0000256" key="6">
    <source>
        <dbReference type="ARBA" id="ARBA00023136"/>
    </source>
</evidence>
<proteinExistence type="predicted"/>
<keyword evidence="6" id="KW-0472">Membrane</keyword>
<dbReference type="Proteomes" id="UP000472269">
    <property type="component" value="Unplaced"/>
</dbReference>
<evidence type="ECO:0000256" key="2">
    <source>
        <dbReference type="ARBA" id="ARBA00004202"/>
    </source>
</evidence>
<protein>
    <recommendedName>
        <fullName evidence="8">Phosphoinositide 3-kinase regulatory subunit 5</fullName>
    </recommendedName>
</protein>
<dbReference type="GO" id="GO:0007186">
    <property type="term" value="P:G protein-coupled receptor signaling pathway"/>
    <property type="evidence" value="ECO:0007669"/>
    <property type="project" value="TreeGrafter"/>
</dbReference>
<evidence type="ECO:0000256" key="5">
    <source>
        <dbReference type="ARBA" id="ARBA00022490"/>
    </source>
</evidence>
<keyword evidence="7" id="KW-0539">Nucleus</keyword>
<evidence type="ECO:0000256" key="1">
    <source>
        <dbReference type="ARBA" id="ARBA00004123"/>
    </source>
</evidence>
<feature type="region of interest" description="Disordered" evidence="9">
    <location>
        <begin position="314"/>
        <end position="343"/>
    </location>
</feature>
<dbReference type="GO" id="GO:0046935">
    <property type="term" value="F:1-phosphatidylinositol-3-kinase regulator activity"/>
    <property type="evidence" value="ECO:0007669"/>
    <property type="project" value="InterPro"/>
</dbReference>
<organism evidence="10 11">
    <name type="scientific">Athene cunicularia</name>
    <name type="common">Burrowing owl</name>
    <name type="synonym">Speotyto cunicularia</name>
    <dbReference type="NCBI Taxonomy" id="194338"/>
    <lineage>
        <taxon>Eukaryota</taxon>
        <taxon>Metazoa</taxon>
        <taxon>Chordata</taxon>
        <taxon>Craniata</taxon>
        <taxon>Vertebrata</taxon>
        <taxon>Euteleostomi</taxon>
        <taxon>Archelosauria</taxon>
        <taxon>Archosauria</taxon>
        <taxon>Dinosauria</taxon>
        <taxon>Saurischia</taxon>
        <taxon>Theropoda</taxon>
        <taxon>Coelurosauria</taxon>
        <taxon>Aves</taxon>
        <taxon>Neognathae</taxon>
        <taxon>Neoaves</taxon>
        <taxon>Telluraves</taxon>
        <taxon>Strigiformes</taxon>
        <taxon>Strigidae</taxon>
        <taxon>Athene</taxon>
    </lineage>
</organism>
<gene>
    <name evidence="10" type="primary">PIK3R5</name>
</gene>
<dbReference type="PANTHER" id="PTHR15593">
    <property type="entry name" value="PHOSPHATIDYLINOSITOL 3-KINASE REGULATORY SUBUNIT"/>
    <property type="match status" value="1"/>
</dbReference>
<dbReference type="AlphaFoldDB" id="A0A663NC51"/>
<keyword evidence="5" id="KW-0963">Cytoplasm</keyword>